<evidence type="ECO:0000259" key="5">
    <source>
        <dbReference type="PROSITE" id="PS50931"/>
    </source>
</evidence>
<reference evidence="6" key="1">
    <citation type="submission" date="2022-10" db="EMBL/GenBank/DDBJ databases">
        <title>Roseovarius pelagicus sp. nov., isolated from Arctic seawater.</title>
        <authorList>
            <person name="Hong Y.W."/>
            <person name="Hwang C.Y."/>
        </authorList>
    </citation>
    <scope>NUCLEOTIDE SEQUENCE</scope>
    <source>
        <strain evidence="6">HL-MP18</strain>
    </source>
</reference>
<dbReference type="Proteomes" id="UP001064087">
    <property type="component" value="Chromosome"/>
</dbReference>
<name>A0ABY6D6K0_9RHOB</name>
<organism evidence="6 7">
    <name type="scientific">Roseovarius pelagicus</name>
    <dbReference type="NCBI Taxonomy" id="2980108"/>
    <lineage>
        <taxon>Bacteria</taxon>
        <taxon>Pseudomonadati</taxon>
        <taxon>Pseudomonadota</taxon>
        <taxon>Alphaproteobacteria</taxon>
        <taxon>Rhodobacterales</taxon>
        <taxon>Roseobacteraceae</taxon>
        <taxon>Roseovarius</taxon>
    </lineage>
</organism>
<protein>
    <submittedName>
        <fullName evidence="6">LysR substrate-binding domain-containing protein</fullName>
    </submittedName>
</protein>
<dbReference type="InterPro" id="IPR036388">
    <property type="entry name" value="WH-like_DNA-bd_sf"/>
</dbReference>
<evidence type="ECO:0000313" key="6">
    <source>
        <dbReference type="EMBL" id="UXX81760.1"/>
    </source>
</evidence>
<dbReference type="PANTHER" id="PTHR30537:SF5">
    <property type="entry name" value="HTH-TYPE TRANSCRIPTIONAL ACTIVATOR TTDR-RELATED"/>
    <property type="match status" value="1"/>
</dbReference>
<dbReference type="InterPro" id="IPR000847">
    <property type="entry name" value="LysR_HTH_N"/>
</dbReference>
<feature type="domain" description="HTH lysR-type" evidence="5">
    <location>
        <begin position="13"/>
        <end position="62"/>
    </location>
</feature>
<dbReference type="SUPFAM" id="SSF46785">
    <property type="entry name" value="Winged helix' DNA-binding domain"/>
    <property type="match status" value="1"/>
</dbReference>
<gene>
    <name evidence="6" type="ORF">N7U68_11535</name>
</gene>
<dbReference type="Gene3D" id="3.40.190.290">
    <property type="match status" value="1"/>
</dbReference>
<dbReference type="RefSeq" id="WP_263046884.1">
    <property type="nucleotide sequence ID" value="NZ_CP106738.1"/>
</dbReference>
<keyword evidence="2" id="KW-0805">Transcription regulation</keyword>
<dbReference type="Pfam" id="PF00126">
    <property type="entry name" value="HTH_1"/>
    <property type="match status" value="1"/>
</dbReference>
<dbReference type="PROSITE" id="PS50931">
    <property type="entry name" value="HTH_LYSR"/>
    <property type="match status" value="1"/>
</dbReference>
<evidence type="ECO:0000313" key="7">
    <source>
        <dbReference type="Proteomes" id="UP001064087"/>
    </source>
</evidence>
<evidence type="ECO:0000256" key="3">
    <source>
        <dbReference type="ARBA" id="ARBA00023125"/>
    </source>
</evidence>
<dbReference type="Gene3D" id="1.10.10.10">
    <property type="entry name" value="Winged helix-like DNA-binding domain superfamily/Winged helix DNA-binding domain"/>
    <property type="match status" value="1"/>
</dbReference>
<dbReference type="Pfam" id="PF03466">
    <property type="entry name" value="LysR_substrate"/>
    <property type="match status" value="1"/>
</dbReference>
<dbReference type="InterPro" id="IPR058163">
    <property type="entry name" value="LysR-type_TF_proteobact-type"/>
</dbReference>
<dbReference type="InterPro" id="IPR005119">
    <property type="entry name" value="LysR_subst-bd"/>
</dbReference>
<keyword evidence="4" id="KW-0804">Transcription</keyword>
<sequence>MSARDIFKGMHEFLLVGQTRNFRKAAEIIGVSPAAVGASVKQLESRLDQQLFHRTTRSVEFTPAGRLLFGRLNPSLDLLEDTVQELSSLKTSLSGVLRISVQSLAVEPVLAPALAEFRERYPDVQVVVESREGTIDIMHDGADIGIRIGQYISPEMVAVPVSRPTPWLVAGSTAFLERYGRPQEPRDILNFRCIRRSWIDSERHYRWEFVQNDQSIRIDPPEGLTVTDFATAIGLLTRDAGLCYITDDMFRAARTVTPVEQVLTDYMPPPDQIYAYYSPGMKNVRRVSVFVDTLRRRMKQG</sequence>
<keyword evidence="3" id="KW-0238">DNA-binding</keyword>
<accession>A0ABY6D6K0</accession>
<evidence type="ECO:0000256" key="4">
    <source>
        <dbReference type="ARBA" id="ARBA00023163"/>
    </source>
</evidence>
<evidence type="ECO:0000256" key="1">
    <source>
        <dbReference type="ARBA" id="ARBA00009437"/>
    </source>
</evidence>
<dbReference type="SUPFAM" id="SSF53850">
    <property type="entry name" value="Periplasmic binding protein-like II"/>
    <property type="match status" value="1"/>
</dbReference>
<dbReference type="InterPro" id="IPR036390">
    <property type="entry name" value="WH_DNA-bd_sf"/>
</dbReference>
<keyword evidence="7" id="KW-1185">Reference proteome</keyword>
<comment type="similarity">
    <text evidence="1">Belongs to the LysR transcriptional regulatory family.</text>
</comment>
<evidence type="ECO:0000256" key="2">
    <source>
        <dbReference type="ARBA" id="ARBA00023015"/>
    </source>
</evidence>
<proteinExistence type="inferred from homology"/>
<dbReference type="EMBL" id="CP106738">
    <property type="protein sequence ID" value="UXX81760.1"/>
    <property type="molecule type" value="Genomic_DNA"/>
</dbReference>
<dbReference type="PANTHER" id="PTHR30537">
    <property type="entry name" value="HTH-TYPE TRANSCRIPTIONAL REGULATOR"/>
    <property type="match status" value="1"/>
</dbReference>